<reference evidence="3" key="1">
    <citation type="submission" date="2021-02" db="EMBL/GenBank/DDBJ databases">
        <authorList>
            <person name="Nowell W R."/>
        </authorList>
    </citation>
    <scope>NUCLEOTIDE SEQUENCE</scope>
</reference>
<sequence>MPLPIHTRYKIMFLSSHPKGLQLSHLDVARAVHCSISTVKYWLNRWTQSKDLTDSTRSSRPRATTEKQDQRITSLAKEQSFVIAQDIPNQLERRGVVVSERMVCRRLNEAGTRYNRPMSKPLLTEHH</sequence>
<organism evidence="3 4">
    <name type="scientific">Rotaria magnacalcarata</name>
    <dbReference type="NCBI Taxonomy" id="392030"/>
    <lineage>
        <taxon>Eukaryota</taxon>
        <taxon>Metazoa</taxon>
        <taxon>Spiralia</taxon>
        <taxon>Gnathifera</taxon>
        <taxon>Rotifera</taxon>
        <taxon>Eurotatoria</taxon>
        <taxon>Bdelloidea</taxon>
        <taxon>Philodinida</taxon>
        <taxon>Philodinidae</taxon>
        <taxon>Rotaria</taxon>
    </lineage>
</organism>
<evidence type="ECO:0000313" key="4">
    <source>
        <dbReference type="Proteomes" id="UP000663855"/>
    </source>
</evidence>
<protein>
    <recommendedName>
        <fullName evidence="2">Transposase Tc1-like domain-containing protein</fullName>
    </recommendedName>
</protein>
<evidence type="ECO:0000256" key="1">
    <source>
        <dbReference type="SAM" id="MobiDB-lite"/>
    </source>
</evidence>
<dbReference type="EMBL" id="CAJNOV010011127">
    <property type="protein sequence ID" value="CAF1438273.1"/>
    <property type="molecule type" value="Genomic_DNA"/>
</dbReference>
<dbReference type="InterPro" id="IPR009057">
    <property type="entry name" value="Homeodomain-like_sf"/>
</dbReference>
<dbReference type="GO" id="GO:0015074">
    <property type="term" value="P:DNA integration"/>
    <property type="evidence" value="ECO:0007669"/>
    <property type="project" value="InterPro"/>
</dbReference>
<feature type="domain" description="Transposase Tc1-like" evidence="2">
    <location>
        <begin position="70"/>
        <end position="127"/>
    </location>
</feature>
<dbReference type="Pfam" id="PF01498">
    <property type="entry name" value="HTH_Tnp_Tc3_2"/>
    <property type="match status" value="1"/>
</dbReference>
<gene>
    <name evidence="3" type="ORF">CJN711_LOCUS23939</name>
</gene>
<dbReference type="InterPro" id="IPR002492">
    <property type="entry name" value="Transposase_Tc1-like"/>
</dbReference>
<dbReference type="GO" id="GO:0003677">
    <property type="term" value="F:DNA binding"/>
    <property type="evidence" value="ECO:0007669"/>
    <property type="project" value="InterPro"/>
</dbReference>
<dbReference type="SUPFAM" id="SSF46689">
    <property type="entry name" value="Homeodomain-like"/>
    <property type="match status" value="1"/>
</dbReference>
<dbReference type="GO" id="GO:0006313">
    <property type="term" value="P:DNA transposition"/>
    <property type="evidence" value="ECO:0007669"/>
    <property type="project" value="InterPro"/>
</dbReference>
<accession>A0A815NHB8</accession>
<evidence type="ECO:0000313" key="3">
    <source>
        <dbReference type="EMBL" id="CAF1438273.1"/>
    </source>
</evidence>
<proteinExistence type="predicted"/>
<dbReference type="Proteomes" id="UP000663855">
    <property type="component" value="Unassembled WGS sequence"/>
</dbReference>
<dbReference type="AlphaFoldDB" id="A0A815NHB8"/>
<feature type="region of interest" description="Disordered" evidence="1">
    <location>
        <begin position="51"/>
        <end position="72"/>
    </location>
</feature>
<feature type="compositionally biased region" description="Polar residues" evidence="1">
    <location>
        <begin position="51"/>
        <end position="62"/>
    </location>
</feature>
<evidence type="ECO:0000259" key="2">
    <source>
        <dbReference type="Pfam" id="PF01498"/>
    </source>
</evidence>
<comment type="caution">
    <text evidence="3">The sequence shown here is derived from an EMBL/GenBank/DDBJ whole genome shotgun (WGS) entry which is preliminary data.</text>
</comment>
<name>A0A815NHB8_9BILA</name>